<dbReference type="AlphaFoldDB" id="A0A2S3X9V5"/>
<dbReference type="RefSeq" id="WP_103445344.1">
    <property type="nucleotide sequence ID" value="NZ_MINH01000016.1"/>
</dbReference>
<protein>
    <recommendedName>
        <fullName evidence="3">Peptidase A2 domain-containing protein</fullName>
    </recommendedName>
</protein>
<reference evidence="1 2" key="1">
    <citation type="submission" date="2016-08" db="EMBL/GenBank/DDBJ databases">
        <authorList>
            <person name="Seilhamer J.J."/>
        </authorList>
    </citation>
    <scope>NUCLEOTIDE SEQUENCE [LARGE SCALE GENOMIC DNA]</scope>
    <source>
        <strain evidence="1 2">KH-21-114</strain>
    </source>
</reference>
<reference evidence="1 2" key="2">
    <citation type="submission" date="2018-03" db="EMBL/GenBank/DDBJ databases">
        <title>Draft genome of Pseudomonas putida strain KH-21-114.</title>
        <authorList>
            <person name="Yoshizawa S."/>
            <person name="Khan N.H."/>
            <person name="Nishimura M."/>
            <person name="Chiura H.X."/>
            <person name="Ogura Y."/>
            <person name="Hayashi T."/>
            <person name="Kogure K."/>
        </authorList>
    </citation>
    <scope>NUCLEOTIDE SEQUENCE [LARGE SCALE GENOMIC DNA]</scope>
    <source>
        <strain evidence="1 2">KH-21-114</strain>
    </source>
</reference>
<gene>
    <name evidence="1" type="ORF">BGP84_00980</name>
</gene>
<dbReference type="EMBL" id="MINH01000016">
    <property type="protein sequence ID" value="POG11882.1"/>
    <property type="molecule type" value="Genomic_DNA"/>
</dbReference>
<evidence type="ECO:0008006" key="3">
    <source>
        <dbReference type="Google" id="ProtNLM"/>
    </source>
</evidence>
<proteinExistence type="predicted"/>
<name>A0A2S3X9V5_PSEPU</name>
<dbReference type="CDD" id="cd00303">
    <property type="entry name" value="retropepsin_like"/>
    <property type="match status" value="1"/>
</dbReference>
<dbReference type="Pfam" id="PF13650">
    <property type="entry name" value="Asp_protease_2"/>
    <property type="match status" value="1"/>
</dbReference>
<organism evidence="1 2">
    <name type="scientific">Pseudomonas putida</name>
    <name type="common">Arthrobacter siderocapsulatus</name>
    <dbReference type="NCBI Taxonomy" id="303"/>
    <lineage>
        <taxon>Bacteria</taxon>
        <taxon>Pseudomonadati</taxon>
        <taxon>Pseudomonadota</taxon>
        <taxon>Gammaproteobacteria</taxon>
        <taxon>Pseudomonadales</taxon>
        <taxon>Pseudomonadaceae</taxon>
        <taxon>Pseudomonas</taxon>
    </lineage>
</organism>
<dbReference type="OrthoDB" id="7021007at2"/>
<dbReference type="Gene3D" id="2.40.70.10">
    <property type="entry name" value="Acid Proteases"/>
    <property type="match status" value="1"/>
</dbReference>
<evidence type="ECO:0000313" key="1">
    <source>
        <dbReference type="EMBL" id="POG11882.1"/>
    </source>
</evidence>
<comment type="caution">
    <text evidence="1">The sequence shown here is derived from an EMBL/GenBank/DDBJ whole genome shotgun (WGS) entry which is preliminary data.</text>
</comment>
<dbReference type="InterPro" id="IPR021109">
    <property type="entry name" value="Peptidase_aspartic_dom_sf"/>
</dbReference>
<evidence type="ECO:0000313" key="2">
    <source>
        <dbReference type="Proteomes" id="UP000237230"/>
    </source>
</evidence>
<sequence>MSTKITPKGAPIHFLQEGERLSDTAERTPIIPVIRISILPALPASPNIAVPGTSPLEVTALIDTGAEGVYIDEDFAKRNGFLSEKTMTVYSAAATTTEPVYPALFELPESSSHYRQFAEFTSVPLRKNGRQYDAVLGMQLLSNGVLVMDFDSHTYRFEFTTQANK</sequence>
<dbReference type="Proteomes" id="UP000237230">
    <property type="component" value="Unassembled WGS sequence"/>
</dbReference>
<dbReference type="SUPFAM" id="SSF50630">
    <property type="entry name" value="Acid proteases"/>
    <property type="match status" value="1"/>
</dbReference>
<accession>A0A2S3X9V5</accession>